<accession>A0A5P1E9W5</accession>
<evidence type="ECO:0000256" key="1">
    <source>
        <dbReference type="ARBA" id="ARBA00004123"/>
    </source>
</evidence>
<gene>
    <name evidence="3" type="ORF">A4U43_C09F16300</name>
</gene>
<dbReference type="GO" id="GO:0006355">
    <property type="term" value="P:regulation of DNA-templated transcription"/>
    <property type="evidence" value="ECO:0007669"/>
    <property type="project" value="InterPro"/>
</dbReference>
<proteinExistence type="predicted"/>
<name>A0A5P1E9W5_ASPOF</name>
<keyword evidence="2" id="KW-0539">Nucleus</keyword>
<dbReference type="InterPro" id="IPR007015">
    <property type="entry name" value="DNA_pol_V/MYBBP1A"/>
</dbReference>
<sequence>MDDNAMLMKDSAIVDILKEQLSSWKDGSLSQLLTFKSRVLSLLEIYLQKHPGLDDLPYLVRAFIKYHSAQKNQLQQLGLRMRGILQKKIFKAKDYPRGEDIPPCKPRTSA</sequence>
<protein>
    <submittedName>
        <fullName evidence="3">Uncharacterized protein</fullName>
    </submittedName>
</protein>
<reference evidence="4" key="1">
    <citation type="journal article" date="2017" name="Nat. Commun.">
        <title>The asparagus genome sheds light on the origin and evolution of a young Y chromosome.</title>
        <authorList>
            <person name="Harkess A."/>
            <person name="Zhou J."/>
            <person name="Xu C."/>
            <person name="Bowers J.E."/>
            <person name="Van der Hulst R."/>
            <person name="Ayyampalayam S."/>
            <person name="Mercati F."/>
            <person name="Riccardi P."/>
            <person name="McKain M.R."/>
            <person name="Kakrana A."/>
            <person name="Tang H."/>
            <person name="Ray J."/>
            <person name="Groenendijk J."/>
            <person name="Arikit S."/>
            <person name="Mathioni S.M."/>
            <person name="Nakano M."/>
            <person name="Shan H."/>
            <person name="Telgmann-Rauber A."/>
            <person name="Kanno A."/>
            <person name="Yue Z."/>
            <person name="Chen H."/>
            <person name="Li W."/>
            <person name="Chen Y."/>
            <person name="Xu X."/>
            <person name="Zhang Y."/>
            <person name="Luo S."/>
            <person name="Chen H."/>
            <person name="Gao J."/>
            <person name="Mao Z."/>
            <person name="Pires J.C."/>
            <person name="Luo M."/>
            <person name="Kudrna D."/>
            <person name="Wing R.A."/>
            <person name="Meyers B.C."/>
            <person name="Yi K."/>
            <person name="Kong H."/>
            <person name="Lavrijsen P."/>
            <person name="Sunseri F."/>
            <person name="Falavigna A."/>
            <person name="Ye Y."/>
            <person name="Leebens-Mack J.H."/>
            <person name="Chen G."/>
        </authorList>
    </citation>
    <scope>NUCLEOTIDE SEQUENCE [LARGE SCALE GENOMIC DNA]</scope>
    <source>
        <strain evidence="4">cv. DH0086</strain>
    </source>
</reference>
<dbReference type="GO" id="GO:0003677">
    <property type="term" value="F:DNA binding"/>
    <property type="evidence" value="ECO:0007669"/>
    <property type="project" value="InterPro"/>
</dbReference>
<dbReference type="AlphaFoldDB" id="A0A5P1E9W5"/>
<evidence type="ECO:0000313" key="3">
    <source>
        <dbReference type="EMBL" id="ONK58753.1"/>
    </source>
</evidence>
<dbReference type="Proteomes" id="UP000243459">
    <property type="component" value="Chromosome 9"/>
</dbReference>
<dbReference type="PANTHER" id="PTHR13213">
    <property type="entry name" value="MYB-BINDING PROTEIN 1A FAMILY MEMBER"/>
    <property type="match status" value="1"/>
</dbReference>
<comment type="subcellular location">
    <subcellularLocation>
        <location evidence="1">Nucleus</location>
    </subcellularLocation>
</comment>
<dbReference type="Gramene" id="ONK58753">
    <property type="protein sequence ID" value="ONK58753"/>
    <property type="gene ID" value="A4U43_C09F16300"/>
</dbReference>
<dbReference type="PANTHER" id="PTHR13213:SF2">
    <property type="entry name" value="MYB-BINDING PROTEIN 1A"/>
    <property type="match status" value="1"/>
</dbReference>
<keyword evidence="4" id="KW-1185">Reference proteome</keyword>
<evidence type="ECO:0000256" key="2">
    <source>
        <dbReference type="ARBA" id="ARBA00023242"/>
    </source>
</evidence>
<dbReference type="GO" id="GO:0005730">
    <property type="term" value="C:nucleolus"/>
    <property type="evidence" value="ECO:0007669"/>
    <property type="project" value="InterPro"/>
</dbReference>
<dbReference type="EMBL" id="CM007389">
    <property type="protein sequence ID" value="ONK58753.1"/>
    <property type="molecule type" value="Genomic_DNA"/>
</dbReference>
<organism evidence="3 4">
    <name type="scientific">Asparagus officinalis</name>
    <name type="common">Garden asparagus</name>
    <dbReference type="NCBI Taxonomy" id="4686"/>
    <lineage>
        <taxon>Eukaryota</taxon>
        <taxon>Viridiplantae</taxon>
        <taxon>Streptophyta</taxon>
        <taxon>Embryophyta</taxon>
        <taxon>Tracheophyta</taxon>
        <taxon>Spermatophyta</taxon>
        <taxon>Magnoliopsida</taxon>
        <taxon>Liliopsida</taxon>
        <taxon>Asparagales</taxon>
        <taxon>Asparagaceae</taxon>
        <taxon>Asparagoideae</taxon>
        <taxon>Asparagus</taxon>
    </lineage>
</organism>
<evidence type="ECO:0000313" key="4">
    <source>
        <dbReference type="Proteomes" id="UP000243459"/>
    </source>
</evidence>